<dbReference type="OrthoDB" id="407298at2759"/>
<evidence type="ECO:0000256" key="7">
    <source>
        <dbReference type="ARBA" id="ARBA00025795"/>
    </source>
</evidence>
<evidence type="ECO:0000256" key="3">
    <source>
        <dbReference type="ARBA" id="ARBA00022617"/>
    </source>
</evidence>
<keyword evidence="6" id="KW-0408">Iron</keyword>
<comment type="cofactor">
    <cofactor evidence="1">
        <name>heme b</name>
        <dbReference type="ChEBI" id="CHEBI:60344"/>
    </cofactor>
</comment>
<organism evidence="9 10">
    <name type="scientific">Sistotremastrum niveocremeum HHB9708</name>
    <dbReference type="NCBI Taxonomy" id="1314777"/>
    <lineage>
        <taxon>Eukaryota</taxon>
        <taxon>Fungi</taxon>
        <taxon>Dikarya</taxon>
        <taxon>Basidiomycota</taxon>
        <taxon>Agaricomycotina</taxon>
        <taxon>Agaricomycetes</taxon>
        <taxon>Sistotremastrales</taxon>
        <taxon>Sistotremastraceae</taxon>
        <taxon>Sertulicium</taxon>
        <taxon>Sertulicium niveocremeum</taxon>
    </lineage>
</organism>
<keyword evidence="4" id="KW-0479">Metal-binding</keyword>
<sequence>MSKSSENFDALASTSAFGPWTAPAPSDVRSPCPALNVLANHGYLPRDGRDISCSQLYHALREVYNLSIPLTTVLVYGTFLILGKLSSSSPHLRFSDLHKLSQHNKVEHDASLVHANASPKDAKWAPTQVDPELLDQLMEHAEDAAKDHDGLTPTDFGKIRALRNRVALVNGPLSYPHRLLAWGESAFLIAVLGGPEERIRPEVLRAFVGEEKLPVEEGWVRPSKKVGLNTVNDIRKRVQNAQSDWEKAHLDSSPEA</sequence>
<keyword evidence="3" id="KW-0349">Heme</keyword>
<dbReference type="STRING" id="1314777.A0A164M786"/>
<evidence type="ECO:0000256" key="2">
    <source>
        <dbReference type="ARBA" id="ARBA00022559"/>
    </source>
</evidence>
<evidence type="ECO:0000256" key="6">
    <source>
        <dbReference type="ARBA" id="ARBA00023004"/>
    </source>
</evidence>
<dbReference type="SUPFAM" id="SSF47571">
    <property type="entry name" value="Cloroperoxidase"/>
    <property type="match status" value="1"/>
</dbReference>
<dbReference type="Proteomes" id="UP000076722">
    <property type="component" value="Unassembled WGS sequence"/>
</dbReference>
<dbReference type="InterPro" id="IPR000028">
    <property type="entry name" value="Chloroperoxidase"/>
</dbReference>
<evidence type="ECO:0000259" key="8">
    <source>
        <dbReference type="PROSITE" id="PS51405"/>
    </source>
</evidence>
<dbReference type="PROSITE" id="PS51405">
    <property type="entry name" value="HEME_HALOPEROXIDASE"/>
    <property type="match status" value="1"/>
</dbReference>
<dbReference type="InterPro" id="IPR036851">
    <property type="entry name" value="Chloroperoxidase-like_sf"/>
</dbReference>
<evidence type="ECO:0000313" key="10">
    <source>
        <dbReference type="Proteomes" id="UP000076722"/>
    </source>
</evidence>
<proteinExistence type="inferred from homology"/>
<protein>
    <submittedName>
        <fullName evidence="9">Cloroperoxidase</fullName>
    </submittedName>
</protein>
<evidence type="ECO:0000256" key="1">
    <source>
        <dbReference type="ARBA" id="ARBA00001970"/>
    </source>
</evidence>
<dbReference type="Gene3D" id="1.10.489.10">
    <property type="entry name" value="Chloroperoxidase-like"/>
    <property type="match status" value="1"/>
</dbReference>
<dbReference type="PANTHER" id="PTHR33577:SF9">
    <property type="entry name" value="PEROXIDASE STCC"/>
    <property type="match status" value="1"/>
</dbReference>
<dbReference type="EMBL" id="KV419502">
    <property type="protein sequence ID" value="KZS86433.1"/>
    <property type="molecule type" value="Genomic_DNA"/>
</dbReference>
<keyword evidence="2 9" id="KW-0575">Peroxidase</keyword>
<dbReference type="AlphaFoldDB" id="A0A164M786"/>
<evidence type="ECO:0000256" key="5">
    <source>
        <dbReference type="ARBA" id="ARBA00023002"/>
    </source>
</evidence>
<keyword evidence="5" id="KW-0560">Oxidoreductase</keyword>
<dbReference type="Pfam" id="PF01328">
    <property type="entry name" value="Peroxidase_2"/>
    <property type="match status" value="1"/>
</dbReference>
<accession>A0A164M786</accession>
<name>A0A164M786_9AGAM</name>
<dbReference type="PANTHER" id="PTHR33577">
    <property type="entry name" value="STERIGMATOCYSTIN BIOSYNTHESIS PEROXIDASE STCC-RELATED"/>
    <property type="match status" value="1"/>
</dbReference>
<dbReference type="GO" id="GO:0004601">
    <property type="term" value="F:peroxidase activity"/>
    <property type="evidence" value="ECO:0007669"/>
    <property type="project" value="UniProtKB-KW"/>
</dbReference>
<keyword evidence="10" id="KW-1185">Reference proteome</keyword>
<gene>
    <name evidence="9" type="ORF">SISNIDRAFT_491957</name>
</gene>
<reference evidence="9 10" key="1">
    <citation type="journal article" date="2016" name="Mol. Biol. Evol.">
        <title>Comparative Genomics of Early-Diverging Mushroom-Forming Fungi Provides Insights into the Origins of Lignocellulose Decay Capabilities.</title>
        <authorList>
            <person name="Nagy L.G."/>
            <person name="Riley R."/>
            <person name="Tritt A."/>
            <person name="Adam C."/>
            <person name="Daum C."/>
            <person name="Floudas D."/>
            <person name="Sun H."/>
            <person name="Yadav J.S."/>
            <person name="Pangilinan J."/>
            <person name="Larsson K.H."/>
            <person name="Matsuura K."/>
            <person name="Barry K."/>
            <person name="Labutti K."/>
            <person name="Kuo R."/>
            <person name="Ohm R.A."/>
            <person name="Bhattacharya S.S."/>
            <person name="Shirouzu T."/>
            <person name="Yoshinaga Y."/>
            <person name="Martin F.M."/>
            <person name="Grigoriev I.V."/>
            <person name="Hibbett D.S."/>
        </authorList>
    </citation>
    <scope>NUCLEOTIDE SEQUENCE [LARGE SCALE GENOMIC DNA]</scope>
    <source>
        <strain evidence="9 10">HHB9708</strain>
    </source>
</reference>
<dbReference type="GO" id="GO:0046872">
    <property type="term" value="F:metal ion binding"/>
    <property type="evidence" value="ECO:0007669"/>
    <property type="project" value="UniProtKB-KW"/>
</dbReference>
<feature type="domain" description="Heme haloperoxidase family profile" evidence="8">
    <location>
        <begin position="16"/>
        <end position="236"/>
    </location>
</feature>
<comment type="similarity">
    <text evidence="7">Belongs to the chloroperoxidase family.</text>
</comment>
<evidence type="ECO:0000256" key="4">
    <source>
        <dbReference type="ARBA" id="ARBA00022723"/>
    </source>
</evidence>
<evidence type="ECO:0000313" key="9">
    <source>
        <dbReference type="EMBL" id="KZS86433.1"/>
    </source>
</evidence>